<dbReference type="Proteomes" id="UP001165080">
    <property type="component" value="Unassembled WGS sequence"/>
</dbReference>
<feature type="region of interest" description="Disordered" evidence="1">
    <location>
        <begin position="366"/>
        <end position="402"/>
    </location>
</feature>
<dbReference type="Pfam" id="PF17653">
    <property type="entry name" value="DUF5522"/>
    <property type="match status" value="1"/>
</dbReference>
<dbReference type="EMBL" id="BRXU01000012">
    <property type="protein sequence ID" value="GLC55110.1"/>
    <property type="molecule type" value="Genomic_DNA"/>
</dbReference>
<gene>
    <name evidence="3" type="primary">PLEST001312</name>
    <name evidence="3" type="ORF">PLESTB_000945000</name>
</gene>
<dbReference type="PANTHER" id="PTHR42860:SF1">
    <property type="entry name" value="VITAMIN B12-BINDING PROTEIN"/>
    <property type="match status" value="1"/>
</dbReference>
<dbReference type="PANTHER" id="PTHR42860">
    <property type="entry name" value="VITAMIN B12-BINDING PROTEIN"/>
    <property type="match status" value="1"/>
</dbReference>
<dbReference type="InterPro" id="IPR051030">
    <property type="entry name" value="Vitamin_B12-ABC_binding"/>
</dbReference>
<dbReference type="Gene3D" id="3.40.50.1980">
    <property type="entry name" value="Nitrogenase molybdenum iron protein domain"/>
    <property type="match status" value="2"/>
</dbReference>
<feature type="domain" description="Fe/B12 periplasmic-binding" evidence="2">
    <location>
        <begin position="14"/>
        <end position="321"/>
    </location>
</feature>
<evidence type="ECO:0000256" key="1">
    <source>
        <dbReference type="SAM" id="MobiDB-lite"/>
    </source>
</evidence>
<evidence type="ECO:0000313" key="3">
    <source>
        <dbReference type="EMBL" id="GLC55110.1"/>
    </source>
</evidence>
<protein>
    <recommendedName>
        <fullName evidence="2">Fe/B12 periplasmic-binding domain-containing protein</fullName>
    </recommendedName>
</protein>
<proteinExistence type="predicted"/>
<keyword evidence="4" id="KW-1185">Reference proteome</keyword>
<evidence type="ECO:0000313" key="4">
    <source>
        <dbReference type="Proteomes" id="UP001165080"/>
    </source>
</evidence>
<dbReference type="SUPFAM" id="SSF53807">
    <property type="entry name" value="Helical backbone' metal receptor"/>
    <property type="match status" value="1"/>
</dbReference>
<dbReference type="InterPro" id="IPR002491">
    <property type="entry name" value="ABC_transptr_periplasmic_BD"/>
</dbReference>
<reference evidence="3 4" key="1">
    <citation type="journal article" date="2023" name="Commun. Biol.">
        <title>Reorganization of the ancestral sex-determining regions during the evolution of trioecy in Pleodorina starrii.</title>
        <authorList>
            <person name="Takahashi K."/>
            <person name="Suzuki S."/>
            <person name="Kawai-Toyooka H."/>
            <person name="Yamamoto K."/>
            <person name="Hamaji T."/>
            <person name="Ootsuki R."/>
            <person name="Yamaguchi H."/>
            <person name="Kawachi M."/>
            <person name="Higashiyama T."/>
            <person name="Nozaki H."/>
        </authorList>
    </citation>
    <scope>NUCLEOTIDE SEQUENCE [LARGE SCALE GENOMIC DNA]</scope>
    <source>
        <strain evidence="3 4">NIES-4479</strain>
    </source>
</reference>
<dbReference type="OrthoDB" id="274765at2759"/>
<evidence type="ECO:0000259" key="2">
    <source>
        <dbReference type="PROSITE" id="PS50983"/>
    </source>
</evidence>
<sequence>MSAAQPDPAKRPVRVVSLLPSATEMLSLLGAEIVGRSHECDWPLGVRDRVPALTGAYNKFENSAQMHEAVTQSLSSGRGLYWLDAERLAQLAPDAIVTQSLCSVCAVDLDIVRKAAAKIFPQPRIIDTNPMSLQDVIADVRRLGEELGLAQRGAEAAAALQARVDQSLARAAELAATAAAAALAAGAPPPRPTRVVFLEWTSPLFPGGHWTPQMIHMAGGVCPVNPPRDGGAGGAAPSKETDPAEVVAADPDLIIVAPCGLDLETTRREVALLEAESWWRGLRAVQSGRVALVDGNQHFNRPGPRLVEALEWLVAVLAPVRGGDKHQQQQQQPAGQQSAAVAAAAEHLMPPEFPWEWLPALPPLPPPPAAAEAAVQAGGPGERESVATAAPTGPSLAGSLLTDNDNNVQERLRPLGNGASSGWIDADAAAASASAAGAAALSPPCTPLRAATATHAGTEPGGGGGGCHCNGGGGGGGAASAAAAAAAATDPWVVTRSPWASAPHLPPDIEDLHAAACESGKSSYDDPETGYMVFTQVALAKRGLCCANRCRHCPWGHFRVQGRTRLNRITSPSLLHPSPAAQRAWKQNLQQKPNQKQQQAGRAQQLYISNGANGIGNGIGTAGGGGGGAAAAAGGAGHSSGAAAAAAGGGGGLTFVCHEGCAASDELVVKTLAEAKRTAPDQRVVLLVAFDADTGALWARSGGCSNGHSNGHCSTTGDGGCSGTSHSGEPYSAVHIGPVMDASLRHDLSLVAVPLQVPKGGGGSGSTCPPWIRDPTCTARALVYVVRTAAELTGAESVARVVAVRPDEGTPDMFVQGTAGAVPGGWPEVVRRANAELLLAAA</sequence>
<dbReference type="InterPro" id="IPR040807">
    <property type="entry name" value="DUF5522"/>
</dbReference>
<organism evidence="3 4">
    <name type="scientific">Pleodorina starrii</name>
    <dbReference type="NCBI Taxonomy" id="330485"/>
    <lineage>
        <taxon>Eukaryota</taxon>
        <taxon>Viridiplantae</taxon>
        <taxon>Chlorophyta</taxon>
        <taxon>core chlorophytes</taxon>
        <taxon>Chlorophyceae</taxon>
        <taxon>CS clade</taxon>
        <taxon>Chlamydomonadales</taxon>
        <taxon>Volvocaceae</taxon>
        <taxon>Pleodorina</taxon>
    </lineage>
</organism>
<dbReference type="Pfam" id="PF01497">
    <property type="entry name" value="Peripla_BP_2"/>
    <property type="match status" value="1"/>
</dbReference>
<dbReference type="PROSITE" id="PS50983">
    <property type="entry name" value="FE_B12_PBP"/>
    <property type="match status" value="1"/>
</dbReference>
<comment type="caution">
    <text evidence="3">The sequence shown here is derived from an EMBL/GenBank/DDBJ whole genome shotgun (WGS) entry which is preliminary data.</text>
</comment>
<name>A0A9W6F444_9CHLO</name>
<dbReference type="AlphaFoldDB" id="A0A9W6F444"/>
<accession>A0A9W6F444</accession>